<reference evidence="1 2" key="1">
    <citation type="submission" date="2013-06" db="EMBL/GenBank/DDBJ databases">
        <authorList>
            <person name="Weinstock G."/>
            <person name="Sodergren E."/>
            <person name="Lobos E.A."/>
            <person name="Fulton L."/>
            <person name="Fulton R."/>
            <person name="Courtney L."/>
            <person name="Fronick C."/>
            <person name="O'Laughlin M."/>
            <person name="Godfrey J."/>
            <person name="Wilson R.M."/>
            <person name="Miner T."/>
            <person name="Farmer C."/>
            <person name="Delehaunty K."/>
            <person name="Cordes M."/>
            <person name="Minx P."/>
            <person name="Tomlinson C."/>
            <person name="Chen J."/>
            <person name="Wollam A."/>
            <person name="Pepin K.H."/>
            <person name="Bhonagiri V."/>
            <person name="Zhang X."/>
            <person name="Warren W."/>
            <person name="Mitreva M."/>
            <person name="Mardis E.R."/>
            <person name="Wilson R.K."/>
        </authorList>
    </citation>
    <scope>NUCLEOTIDE SEQUENCE [LARGE SCALE GENOMIC DNA]</scope>
    <source>
        <strain evidence="1 2">JCP8108</strain>
    </source>
</reference>
<gene>
    <name evidence="1" type="ORF">HMPREF1581_01547</name>
</gene>
<accession>S4HX91</accession>
<name>S4HX91_GARVA</name>
<organism evidence="1 2">
    <name type="scientific">Gardnerella vaginalis JCP8108</name>
    <dbReference type="NCBI Taxonomy" id="1261066"/>
    <lineage>
        <taxon>Bacteria</taxon>
        <taxon>Bacillati</taxon>
        <taxon>Actinomycetota</taxon>
        <taxon>Actinomycetes</taxon>
        <taxon>Bifidobacteriales</taxon>
        <taxon>Bifidobacteriaceae</taxon>
        <taxon>Gardnerella</taxon>
    </lineage>
</organism>
<protein>
    <submittedName>
        <fullName evidence="1">Uncharacterized protein</fullName>
    </submittedName>
</protein>
<feature type="non-terminal residue" evidence="1">
    <location>
        <position position="1"/>
    </location>
</feature>
<dbReference type="HOGENOM" id="CLU_2643781_0_0_11"/>
<sequence length="76" mass="8563">ALSEWRAKANARLAAGQRRLQEGMMGHVQLFEPAENRRLLKDGTRMPDGSRYDGHEAEKAMLLNPDARLDASGYYC</sequence>
<dbReference type="PATRIC" id="fig|1261066.4.peg.1349"/>
<evidence type="ECO:0000313" key="2">
    <source>
        <dbReference type="Proteomes" id="UP000014521"/>
    </source>
</evidence>
<proteinExistence type="predicted"/>
<dbReference type="EMBL" id="ATJJ01000169">
    <property type="protein sequence ID" value="EPI45079.1"/>
    <property type="molecule type" value="Genomic_DNA"/>
</dbReference>
<evidence type="ECO:0000313" key="1">
    <source>
        <dbReference type="EMBL" id="EPI45079.1"/>
    </source>
</evidence>
<dbReference type="RefSeq" id="WP_016828355.1">
    <property type="nucleotide sequence ID" value="NZ_KE347307.1"/>
</dbReference>
<dbReference type="Proteomes" id="UP000014521">
    <property type="component" value="Unassembled WGS sequence"/>
</dbReference>
<comment type="caution">
    <text evidence="1">The sequence shown here is derived from an EMBL/GenBank/DDBJ whole genome shotgun (WGS) entry which is preliminary data.</text>
</comment>
<dbReference type="AlphaFoldDB" id="S4HX91"/>